<dbReference type="Gene3D" id="3.30.920.30">
    <property type="entry name" value="Hypothetical protein"/>
    <property type="match status" value="1"/>
</dbReference>
<evidence type="ECO:0000256" key="2">
    <source>
        <dbReference type="ARBA" id="ARBA00022649"/>
    </source>
</evidence>
<dbReference type="GO" id="GO:0016787">
    <property type="term" value="F:hydrolase activity"/>
    <property type="evidence" value="ECO:0007669"/>
    <property type="project" value="UniProtKB-KW"/>
</dbReference>
<dbReference type="InterPro" id="IPR038570">
    <property type="entry name" value="HicA_sf"/>
</dbReference>
<dbReference type="eggNOG" id="COG1724">
    <property type="taxonomic scope" value="Bacteria"/>
</dbReference>
<proteinExistence type="inferred from homology"/>
<protein>
    <recommendedName>
        <fullName evidence="10">Periplasmic or secreted lipoprotein</fullName>
    </recommendedName>
</protein>
<name>A0A074T7U7_9RHOB</name>
<comment type="caution">
    <text evidence="8">The sequence shown here is derived from an EMBL/GenBank/DDBJ whole genome shotgun (WGS) entry which is preliminary data.</text>
</comment>
<evidence type="ECO:0000256" key="3">
    <source>
        <dbReference type="ARBA" id="ARBA00022722"/>
    </source>
</evidence>
<accession>A0A074T7U7</accession>
<dbReference type="OrthoDB" id="9811409at2"/>
<dbReference type="EMBL" id="JHEH01000066">
    <property type="protein sequence ID" value="KEP67866.1"/>
    <property type="molecule type" value="Genomic_DNA"/>
</dbReference>
<evidence type="ECO:0000256" key="7">
    <source>
        <dbReference type="ARBA" id="ARBA00023016"/>
    </source>
</evidence>
<keyword evidence="7" id="KW-0346">Stress response</keyword>
<evidence type="ECO:0000256" key="1">
    <source>
        <dbReference type="ARBA" id="ARBA00006620"/>
    </source>
</evidence>
<dbReference type="Pfam" id="PF07927">
    <property type="entry name" value="HicA_toxin"/>
    <property type="match status" value="1"/>
</dbReference>
<evidence type="ECO:0000313" key="8">
    <source>
        <dbReference type="EMBL" id="KEP67866.1"/>
    </source>
</evidence>
<dbReference type="GO" id="GO:0003729">
    <property type="term" value="F:mRNA binding"/>
    <property type="evidence" value="ECO:0007669"/>
    <property type="project" value="InterPro"/>
</dbReference>
<keyword evidence="9" id="KW-1185">Reference proteome</keyword>
<keyword evidence="4" id="KW-0255">Endonuclease</keyword>
<sequence length="62" mass="7064">MDLERNSKKLRALLLKEGFEEVSKRGSHLKLKRGDLTVILPHPKKDLPLGTVRSIYRQAGLL</sequence>
<evidence type="ECO:0000256" key="5">
    <source>
        <dbReference type="ARBA" id="ARBA00022801"/>
    </source>
</evidence>
<evidence type="ECO:0000256" key="4">
    <source>
        <dbReference type="ARBA" id="ARBA00022759"/>
    </source>
</evidence>
<evidence type="ECO:0008006" key="10">
    <source>
        <dbReference type="Google" id="ProtNLM"/>
    </source>
</evidence>
<comment type="similarity">
    <text evidence="1">Belongs to the HicA mRNA interferase family.</text>
</comment>
<dbReference type="Proteomes" id="UP000027725">
    <property type="component" value="Unassembled WGS sequence"/>
</dbReference>
<organism evidence="8 9">
    <name type="scientific">Thioclava dalianensis</name>
    <dbReference type="NCBI Taxonomy" id="1185766"/>
    <lineage>
        <taxon>Bacteria</taxon>
        <taxon>Pseudomonadati</taxon>
        <taxon>Pseudomonadota</taxon>
        <taxon>Alphaproteobacteria</taxon>
        <taxon>Rhodobacterales</taxon>
        <taxon>Paracoccaceae</taxon>
        <taxon>Thioclava</taxon>
    </lineage>
</organism>
<evidence type="ECO:0000256" key="6">
    <source>
        <dbReference type="ARBA" id="ARBA00022884"/>
    </source>
</evidence>
<dbReference type="SUPFAM" id="SSF54786">
    <property type="entry name" value="YcfA/nrd intein domain"/>
    <property type="match status" value="1"/>
</dbReference>
<keyword evidence="5" id="KW-0378">Hydrolase</keyword>
<dbReference type="InterPro" id="IPR012933">
    <property type="entry name" value="HicA_mRNA_interferase"/>
</dbReference>
<dbReference type="AlphaFoldDB" id="A0A074T7U7"/>
<dbReference type="GO" id="GO:0004519">
    <property type="term" value="F:endonuclease activity"/>
    <property type="evidence" value="ECO:0007669"/>
    <property type="project" value="UniProtKB-KW"/>
</dbReference>
<keyword evidence="3" id="KW-0540">Nuclease</keyword>
<keyword evidence="6" id="KW-0694">RNA-binding</keyword>
<gene>
    <name evidence="8" type="ORF">DL1_18450</name>
</gene>
<keyword evidence="2" id="KW-1277">Toxin-antitoxin system</keyword>
<reference evidence="8 9" key="1">
    <citation type="submission" date="2014-03" db="EMBL/GenBank/DDBJ databases">
        <title>The draft genome sequence of Thioclava dalianensis DLFJ1-1.</title>
        <authorList>
            <person name="Lai Q."/>
            <person name="Shao Z."/>
        </authorList>
    </citation>
    <scope>NUCLEOTIDE SEQUENCE [LARGE SCALE GENOMIC DNA]</scope>
    <source>
        <strain evidence="8 9">DLFJ1-1</strain>
    </source>
</reference>
<evidence type="ECO:0000313" key="9">
    <source>
        <dbReference type="Proteomes" id="UP000027725"/>
    </source>
</evidence>